<protein>
    <recommendedName>
        <fullName evidence="2 8">Carbonic anhydrase</fullName>
        <ecNumber evidence="2 8">4.2.1.1</ecNumber>
    </recommendedName>
    <alternativeName>
        <fullName evidence="8">Carbonate dehydratase</fullName>
    </alternativeName>
</protein>
<dbReference type="EC" id="4.2.1.1" evidence="2 8"/>
<dbReference type="GO" id="GO:0005737">
    <property type="term" value="C:cytoplasm"/>
    <property type="evidence" value="ECO:0007669"/>
    <property type="project" value="TreeGrafter"/>
</dbReference>
<dbReference type="GO" id="GO:0004089">
    <property type="term" value="F:carbonate dehydratase activity"/>
    <property type="evidence" value="ECO:0007669"/>
    <property type="project" value="UniProtKB-UniRule"/>
</dbReference>
<evidence type="ECO:0000256" key="2">
    <source>
        <dbReference type="ARBA" id="ARBA00012925"/>
    </source>
</evidence>
<reference evidence="9" key="2">
    <citation type="submission" date="2021-01" db="EMBL/GenBank/DDBJ databases">
        <authorList>
            <person name="Schikora-Tamarit M.A."/>
        </authorList>
    </citation>
    <scope>NUCLEOTIDE SEQUENCE</scope>
    <source>
        <strain evidence="9">CBS2887</strain>
    </source>
</reference>
<dbReference type="EMBL" id="JAEUBG010005157">
    <property type="protein sequence ID" value="KAH3677589.1"/>
    <property type="molecule type" value="Genomic_DNA"/>
</dbReference>
<comment type="catalytic activity">
    <reaction evidence="6 8">
        <text>hydrogencarbonate + H(+) = CO2 + H2O</text>
        <dbReference type="Rhea" id="RHEA:10748"/>
        <dbReference type="ChEBI" id="CHEBI:15377"/>
        <dbReference type="ChEBI" id="CHEBI:15378"/>
        <dbReference type="ChEBI" id="CHEBI:16526"/>
        <dbReference type="ChEBI" id="CHEBI:17544"/>
        <dbReference type="EC" id="4.2.1.1"/>
    </reaction>
</comment>
<keyword evidence="5 8" id="KW-0456">Lyase</keyword>
<dbReference type="InterPro" id="IPR001765">
    <property type="entry name" value="Carbonic_anhydrase"/>
</dbReference>
<reference evidence="9" key="1">
    <citation type="journal article" date="2021" name="Open Biol.">
        <title>Shared evolutionary footprints suggest mitochondrial oxidative damage underlies multiple complex I losses in fungi.</title>
        <authorList>
            <person name="Schikora-Tamarit M.A."/>
            <person name="Marcet-Houben M."/>
            <person name="Nosek J."/>
            <person name="Gabaldon T."/>
        </authorList>
    </citation>
    <scope>NUCLEOTIDE SEQUENCE</scope>
    <source>
        <strain evidence="9">CBS2887</strain>
    </source>
</reference>
<dbReference type="OrthoDB" id="10248475at2759"/>
<evidence type="ECO:0000256" key="1">
    <source>
        <dbReference type="ARBA" id="ARBA00006217"/>
    </source>
</evidence>
<comment type="cofactor">
    <cofactor evidence="7">
        <name>Zn(2+)</name>
        <dbReference type="ChEBI" id="CHEBI:29105"/>
    </cofactor>
    <text evidence="7">Binds 1 zinc ion per subunit.</text>
</comment>
<feature type="binding site" evidence="7">
    <location>
        <position position="108"/>
    </location>
    <ligand>
        <name>Zn(2+)</name>
        <dbReference type="ChEBI" id="CHEBI:29105"/>
    </ligand>
</feature>
<dbReference type="GO" id="GO:0008270">
    <property type="term" value="F:zinc ion binding"/>
    <property type="evidence" value="ECO:0007669"/>
    <property type="project" value="UniProtKB-UniRule"/>
</dbReference>
<keyword evidence="10" id="KW-1185">Reference proteome</keyword>
<name>A0A9P8PUF4_WICPI</name>
<dbReference type="PANTHER" id="PTHR11002">
    <property type="entry name" value="CARBONIC ANHYDRASE"/>
    <property type="match status" value="1"/>
</dbReference>
<dbReference type="CDD" id="cd00883">
    <property type="entry name" value="beta_CA_cladeA"/>
    <property type="match status" value="1"/>
</dbReference>
<keyword evidence="3 7" id="KW-0479">Metal-binding</keyword>
<comment type="similarity">
    <text evidence="1 8">Belongs to the beta-class carbonic anhydrase family.</text>
</comment>
<dbReference type="Gene3D" id="3.40.1050.10">
    <property type="entry name" value="Carbonic anhydrase"/>
    <property type="match status" value="1"/>
</dbReference>
<keyword evidence="4 7" id="KW-0862">Zinc</keyword>
<comment type="function">
    <text evidence="8">Reversible hydration of carbon dioxide.</text>
</comment>
<evidence type="ECO:0000313" key="10">
    <source>
        <dbReference type="Proteomes" id="UP000774326"/>
    </source>
</evidence>
<dbReference type="InterPro" id="IPR036874">
    <property type="entry name" value="Carbonic_anhydrase_sf"/>
</dbReference>
<evidence type="ECO:0000313" key="9">
    <source>
        <dbReference type="EMBL" id="KAH3677589.1"/>
    </source>
</evidence>
<sequence>MTAATPFTLTKESTLKDYLQQNKAFVEKTNEMHPTLFQLNGQGQAPHTLWVGCSDSRYNENVLNVVPGEVFTFKNICNLINNKDEVTRATLEFSVNVLKVKKIIICGHTDCGGVLTSLSHKKLGEHNCNLQSYLTKVDELRDQHAEELATHESIHEKAKKLAELNVSRQIELLKQEKVVMNAVNKGELEIWGLLYNVGTGLLEVVEA</sequence>
<comment type="caution">
    <text evidence="9">The sequence shown here is derived from an EMBL/GenBank/DDBJ whole genome shotgun (WGS) entry which is preliminary data.</text>
</comment>
<evidence type="ECO:0000256" key="8">
    <source>
        <dbReference type="RuleBase" id="RU003956"/>
    </source>
</evidence>
<evidence type="ECO:0000256" key="7">
    <source>
        <dbReference type="PIRSR" id="PIRSR601765-1"/>
    </source>
</evidence>
<dbReference type="GO" id="GO:0071244">
    <property type="term" value="P:cellular response to carbon dioxide"/>
    <property type="evidence" value="ECO:0007669"/>
    <property type="project" value="TreeGrafter"/>
</dbReference>
<dbReference type="Pfam" id="PF00484">
    <property type="entry name" value="Pro_CA"/>
    <property type="match status" value="1"/>
</dbReference>
<feature type="binding site" evidence="7">
    <location>
        <position position="111"/>
    </location>
    <ligand>
        <name>Zn(2+)</name>
        <dbReference type="ChEBI" id="CHEBI:29105"/>
    </ligand>
</feature>
<dbReference type="Proteomes" id="UP000774326">
    <property type="component" value="Unassembled WGS sequence"/>
</dbReference>
<dbReference type="SUPFAM" id="SSF53056">
    <property type="entry name" value="beta-carbonic anhydrase, cab"/>
    <property type="match status" value="1"/>
</dbReference>
<gene>
    <name evidence="9" type="ORF">WICPIJ_008949</name>
</gene>
<dbReference type="SMART" id="SM00947">
    <property type="entry name" value="Pro_CA"/>
    <property type="match status" value="1"/>
</dbReference>
<organism evidence="9 10">
    <name type="scientific">Wickerhamomyces pijperi</name>
    <name type="common">Yeast</name>
    <name type="synonym">Pichia pijperi</name>
    <dbReference type="NCBI Taxonomy" id="599730"/>
    <lineage>
        <taxon>Eukaryota</taxon>
        <taxon>Fungi</taxon>
        <taxon>Dikarya</taxon>
        <taxon>Ascomycota</taxon>
        <taxon>Saccharomycotina</taxon>
        <taxon>Saccharomycetes</taxon>
        <taxon>Phaffomycetales</taxon>
        <taxon>Wickerhamomycetaceae</taxon>
        <taxon>Wickerhamomyces</taxon>
    </lineage>
</organism>
<feature type="binding site" evidence="7">
    <location>
        <position position="55"/>
    </location>
    <ligand>
        <name>Zn(2+)</name>
        <dbReference type="ChEBI" id="CHEBI:29105"/>
    </ligand>
</feature>
<feature type="binding site" evidence="7">
    <location>
        <position position="53"/>
    </location>
    <ligand>
        <name>Zn(2+)</name>
        <dbReference type="ChEBI" id="CHEBI:29105"/>
    </ligand>
</feature>
<evidence type="ECO:0000256" key="5">
    <source>
        <dbReference type="ARBA" id="ARBA00023239"/>
    </source>
</evidence>
<dbReference type="AlphaFoldDB" id="A0A9P8PUF4"/>
<dbReference type="PANTHER" id="PTHR11002:SF76">
    <property type="entry name" value="CARBONIC ANHYDRASE"/>
    <property type="match status" value="1"/>
</dbReference>
<proteinExistence type="inferred from homology"/>
<evidence type="ECO:0000256" key="6">
    <source>
        <dbReference type="ARBA" id="ARBA00048348"/>
    </source>
</evidence>
<evidence type="ECO:0000256" key="4">
    <source>
        <dbReference type="ARBA" id="ARBA00022833"/>
    </source>
</evidence>
<evidence type="ECO:0000256" key="3">
    <source>
        <dbReference type="ARBA" id="ARBA00022723"/>
    </source>
</evidence>
<dbReference type="GO" id="GO:0034599">
    <property type="term" value="P:cellular response to oxidative stress"/>
    <property type="evidence" value="ECO:0007669"/>
    <property type="project" value="TreeGrafter"/>
</dbReference>
<accession>A0A9P8PUF4</accession>